<dbReference type="EMBL" id="JAPFFF010000029">
    <property type="protein sequence ID" value="KAK8846232.1"/>
    <property type="molecule type" value="Genomic_DNA"/>
</dbReference>
<feature type="compositionally biased region" description="Polar residues" evidence="1">
    <location>
        <begin position="489"/>
        <end position="506"/>
    </location>
</feature>
<feature type="region of interest" description="Disordered" evidence="1">
    <location>
        <begin position="309"/>
        <end position="349"/>
    </location>
</feature>
<feature type="compositionally biased region" description="Pro residues" evidence="1">
    <location>
        <begin position="258"/>
        <end position="269"/>
    </location>
</feature>
<sequence length="538" mass="60457">MELFVDLIEITRIPYRELETVYLSANLAIIPYGHHLQTKMTNGNKSVKFTPHKFSFLVDPIPSNSESSLVITVFTHLTNNHKMAISYVSIPINSIPLHSISTAYLSTTPLVSFSASPIVTISLKFNVNNISTNPSQFKHPSALSGIDYTLCEDAPKIEFDCFGQLKPPQHYIDKCVDLIEGNSDFFLNLISNDSLRNFVLKKVFDRYQVNDWVSISNISSGGQQPTSPSMANQIFSAPSKKPKKIYANKPHGKNCELPPQPPNEQPPNPRRQIRNDDTSDTPTVDNNISNQAWRQQQQAYMAHQNAPVNSELNNEPYPVKSPVLASSMSSKKQFQQPKQNQAQQQFAFVSQQQQQNQQIYQNPQMPQVPQITQISQNARKNESPPKSFGHSVAPDPKKGLFHEIQKPLIKRKGNEHEKVPVRGLLQPKIGSASDDKGPINQTNKKFVCVAPKQKQKYQNQDDIHNYSNNNEMYETSSNNTVSFNFSTSDGISSSQGQPNSIGNGSNVAIHDYRSQFTPMMKPQQPNDNGLSPRRQTPR</sequence>
<reference evidence="2 3" key="1">
    <citation type="submission" date="2024-04" db="EMBL/GenBank/DDBJ databases">
        <title>Tritrichomonas musculus Genome.</title>
        <authorList>
            <person name="Alves-Ferreira E."/>
            <person name="Grigg M."/>
            <person name="Lorenzi H."/>
            <person name="Galac M."/>
        </authorList>
    </citation>
    <scope>NUCLEOTIDE SEQUENCE [LARGE SCALE GENOMIC DNA]</scope>
    <source>
        <strain evidence="2 3">EAF2021</strain>
    </source>
</reference>
<dbReference type="Proteomes" id="UP001470230">
    <property type="component" value="Unassembled WGS sequence"/>
</dbReference>
<keyword evidence="3" id="KW-1185">Reference proteome</keyword>
<evidence type="ECO:0000313" key="3">
    <source>
        <dbReference type="Proteomes" id="UP001470230"/>
    </source>
</evidence>
<gene>
    <name evidence="2" type="ORF">M9Y10_020238</name>
</gene>
<feature type="region of interest" description="Disordered" evidence="1">
    <location>
        <begin position="239"/>
        <end position="286"/>
    </location>
</feature>
<protein>
    <recommendedName>
        <fullName evidence="4">C2 NT-type domain-containing protein</fullName>
    </recommendedName>
</protein>
<accession>A0ABR2HFL4</accession>
<organism evidence="2 3">
    <name type="scientific">Tritrichomonas musculus</name>
    <dbReference type="NCBI Taxonomy" id="1915356"/>
    <lineage>
        <taxon>Eukaryota</taxon>
        <taxon>Metamonada</taxon>
        <taxon>Parabasalia</taxon>
        <taxon>Tritrichomonadida</taxon>
        <taxon>Tritrichomonadidae</taxon>
        <taxon>Tritrichomonas</taxon>
    </lineage>
</organism>
<proteinExistence type="predicted"/>
<evidence type="ECO:0000256" key="1">
    <source>
        <dbReference type="SAM" id="MobiDB-lite"/>
    </source>
</evidence>
<feature type="compositionally biased region" description="Basic residues" evidence="1">
    <location>
        <begin position="240"/>
        <end position="252"/>
    </location>
</feature>
<evidence type="ECO:0000313" key="2">
    <source>
        <dbReference type="EMBL" id="KAK8846232.1"/>
    </source>
</evidence>
<feature type="region of interest" description="Disordered" evidence="1">
    <location>
        <begin position="486"/>
        <end position="538"/>
    </location>
</feature>
<feature type="region of interest" description="Disordered" evidence="1">
    <location>
        <begin position="374"/>
        <end position="398"/>
    </location>
</feature>
<name>A0ABR2HFL4_9EUKA</name>
<feature type="compositionally biased region" description="Low complexity" evidence="1">
    <location>
        <begin position="325"/>
        <end position="349"/>
    </location>
</feature>
<evidence type="ECO:0008006" key="4">
    <source>
        <dbReference type="Google" id="ProtNLM"/>
    </source>
</evidence>
<comment type="caution">
    <text evidence="2">The sequence shown here is derived from an EMBL/GenBank/DDBJ whole genome shotgun (WGS) entry which is preliminary data.</text>
</comment>